<dbReference type="EMBL" id="CAMXCT010001402">
    <property type="protein sequence ID" value="CAI3989747.1"/>
    <property type="molecule type" value="Genomic_DNA"/>
</dbReference>
<dbReference type="Gene3D" id="3.60.110.10">
    <property type="entry name" value="Carbon-nitrogen hydrolase"/>
    <property type="match status" value="1"/>
</dbReference>
<dbReference type="EMBL" id="CAMXCT030005523">
    <property type="protein sequence ID" value="CAL4799864.1"/>
    <property type="molecule type" value="Genomic_DNA"/>
</dbReference>
<evidence type="ECO:0000313" key="4">
    <source>
        <dbReference type="EMBL" id="CAI3989747.1"/>
    </source>
</evidence>
<keyword evidence="8" id="KW-1185">Reference proteome</keyword>
<dbReference type="InterPro" id="IPR003010">
    <property type="entry name" value="C-N_Hydrolase"/>
</dbReference>
<evidence type="ECO:0000313" key="6">
    <source>
        <dbReference type="EMBL" id="CAL1143122.1"/>
    </source>
</evidence>
<gene>
    <name evidence="4" type="ORF">C1SCF055_LOCUS16798</name>
    <name evidence="5" type="ORF">C1SCF055_LOCUS37602</name>
</gene>
<dbReference type="SUPFAM" id="SSF56317">
    <property type="entry name" value="Carbon-nitrogen hydrolase"/>
    <property type="match status" value="1"/>
</dbReference>
<evidence type="ECO:0000256" key="2">
    <source>
        <dbReference type="SAM" id="MobiDB-lite"/>
    </source>
</evidence>
<accession>A0A9P1GJG4</accession>
<evidence type="ECO:0000313" key="8">
    <source>
        <dbReference type="Proteomes" id="UP001152797"/>
    </source>
</evidence>
<proteinExistence type="predicted"/>
<dbReference type="EMBL" id="CAMXCT020001402">
    <property type="protein sequence ID" value="CAL1143122.1"/>
    <property type="molecule type" value="Genomic_DNA"/>
</dbReference>
<feature type="compositionally biased region" description="Basic and acidic residues" evidence="2">
    <location>
        <begin position="26"/>
        <end position="39"/>
    </location>
</feature>
<dbReference type="PROSITE" id="PS50263">
    <property type="entry name" value="CN_HYDROLASE"/>
    <property type="match status" value="1"/>
</dbReference>
<name>A0A9P1GJG4_9DINO</name>
<evidence type="ECO:0000259" key="3">
    <source>
        <dbReference type="PROSITE" id="PS50263"/>
    </source>
</evidence>
<dbReference type="GO" id="GO:0016811">
    <property type="term" value="F:hydrolase activity, acting on carbon-nitrogen (but not peptide) bonds, in linear amides"/>
    <property type="evidence" value="ECO:0007669"/>
    <property type="project" value="TreeGrafter"/>
</dbReference>
<evidence type="ECO:0000313" key="7">
    <source>
        <dbReference type="EMBL" id="CAL4777059.1"/>
    </source>
</evidence>
<dbReference type="EMBL" id="CAMXCT030001402">
    <property type="protein sequence ID" value="CAL4777059.1"/>
    <property type="molecule type" value="Genomic_DNA"/>
</dbReference>
<evidence type="ECO:0000313" key="5">
    <source>
        <dbReference type="EMBL" id="CAI4012552.1"/>
    </source>
</evidence>
<reference evidence="6" key="2">
    <citation type="submission" date="2024-04" db="EMBL/GenBank/DDBJ databases">
        <authorList>
            <person name="Chen Y."/>
            <person name="Shah S."/>
            <person name="Dougan E. K."/>
            <person name="Thang M."/>
            <person name="Chan C."/>
        </authorList>
    </citation>
    <scope>NUCLEOTIDE SEQUENCE [LARGE SCALE GENOMIC DNA]</scope>
</reference>
<dbReference type="InterPro" id="IPR050345">
    <property type="entry name" value="Aliph_Amidase/BUP"/>
</dbReference>
<organism evidence="5">
    <name type="scientific">Cladocopium goreaui</name>
    <dbReference type="NCBI Taxonomy" id="2562237"/>
    <lineage>
        <taxon>Eukaryota</taxon>
        <taxon>Sar</taxon>
        <taxon>Alveolata</taxon>
        <taxon>Dinophyceae</taxon>
        <taxon>Suessiales</taxon>
        <taxon>Symbiodiniaceae</taxon>
        <taxon>Cladocopium</taxon>
    </lineage>
</organism>
<sequence>MAMARGRPGPPKSKAAVAKPVPYHLKPKEAKEAEAEVRNQRPKSPKLSSRPGSAAIDAADLRRVVVVAESPRPAKAWADYLNRALEKTDSGLASRLIRLVVLGEGAILEPGVCDDNHPAVAELQGVAKKNNVIIAAGSMVERDPSGQSWQTCALVGQDGLIGSYRKQMLGALEAKSPSLGIFTTPMGRIGILICLDIEDDTLLYQTAQNCDIIVNPAHIPHRGHGQRSHALQPVQRRLQWWALACNVSIVRCDLRPPMGMGTSMVVTPCETFLASAHLSLFEAAVSLKARQFYSWYASRHRSEFLDNTGAHSINTLQDRHPKDAWQALPQPAFGLQLEGCAQGLSFHLKGELLHLIILPEPPNEICFDQSSNLLIRDLKGNVWSLRAHHNNIPVSFKDILGPQTNDTEGNSPPVIAKQSSTSSTCPCISFRFLKELWQRLFSVGFPIIPRIP</sequence>
<evidence type="ECO:0000256" key="1">
    <source>
        <dbReference type="ARBA" id="ARBA00022801"/>
    </source>
</evidence>
<dbReference type="CDD" id="cd07197">
    <property type="entry name" value="nitrilase"/>
    <property type="match status" value="1"/>
</dbReference>
<dbReference type="AlphaFoldDB" id="A0A9P1GJG4"/>
<comment type="caution">
    <text evidence="5">The sequence shown here is derived from an EMBL/GenBank/DDBJ whole genome shotgun (WGS) entry which is preliminary data.</text>
</comment>
<feature type="region of interest" description="Disordered" evidence="2">
    <location>
        <begin position="1"/>
        <end position="53"/>
    </location>
</feature>
<dbReference type="PANTHER" id="PTHR43674:SF16">
    <property type="entry name" value="CARBON-NITROGEN FAMILY, PUTATIVE (AFU_ORTHOLOGUE AFUA_5G02350)-RELATED"/>
    <property type="match status" value="1"/>
</dbReference>
<dbReference type="Pfam" id="PF00795">
    <property type="entry name" value="CN_hydrolase"/>
    <property type="match status" value="1"/>
</dbReference>
<dbReference type="OrthoDB" id="412018at2759"/>
<dbReference type="EMBL" id="CAMXCT010005523">
    <property type="protein sequence ID" value="CAI4012552.1"/>
    <property type="molecule type" value="Genomic_DNA"/>
</dbReference>
<dbReference type="InterPro" id="IPR036526">
    <property type="entry name" value="C-N_Hydrolase_sf"/>
</dbReference>
<dbReference type="EMBL" id="CAMXCT020005523">
    <property type="protein sequence ID" value="CAL1165927.1"/>
    <property type="molecule type" value="Genomic_DNA"/>
</dbReference>
<keyword evidence="1 7" id="KW-0378">Hydrolase</keyword>
<dbReference type="Proteomes" id="UP001152797">
    <property type="component" value="Unassembled WGS sequence"/>
</dbReference>
<dbReference type="PANTHER" id="PTHR43674">
    <property type="entry name" value="NITRILASE C965.09-RELATED"/>
    <property type="match status" value="1"/>
</dbReference>
<reference evidence="5" key="1">
    <citation type="submission" date="2022-10" db="EMBL/GenBank/DDBJ databases">
        <authorList>
            <person name="Chen Y."/>
            <person name="Dougan E. K."/>
            <person name="Chan C."/>
            <person name="Rhodes N."/>
            <person name="Thang M."/>
        </authorList>
    </citation>
    <scope>NUCLEOTIDE SEQUENCE</scope>
</reference>
<feature type="domain" description="CN hydrolase" evidence="3">
    <location>
        <begin position="62"/>
        <end position="294"/>
    </location>
</feature>
<protein>
    <submittedName>
        <fullName evidence="7">CN hydrolase domain-containing protein</fullName>
    </submittedName>
</protein>